<evidence type="ECO:0000256" key="3">
    <source>
        <dbReference type="ARBA" id="ARBA00022777"/>
    </source>
</evidence>
<dbReference type="PANTHER" id="PTHR21599">
    <property type="entry name" value="GLYCERATE KINASE"/>
    <property type="match status" value="1"/>
</dbReference>
<keyword evidence="2 4" id="KW-0808">Transferase</keyword>
<protein>
    <submittedName>
        <fullName evidence="5">Glycerate kinase</fullName>
    </submittedName>
</protein>
<dbReference type="SUPFAM" id="SSF110738">
    <property type="entry name" value="Glycerate kinase I"/>
    <property type="match status" value="1"/>
</dbReference>
<dbReference type="InterPro" id="IPR036129">
    <property type="entry name" value="Glycerate_kinase_sf"/>
</dbReference>
<comment type="similarity">
    <text evidence="1 4">Belongs to the glycerate kinase type-1 family.</text>
</comment>
<dbReference type="EMBL" id="BMWX01000008">
    <property type="protein sequence ID" value="GGZ38788.1"/>
    <property type="molecule type" value="Genomic_DNA"/>
</dbReference>
<evidence type="ECO:0000256" key="1">
    <source>
        <dbReference type="ARBA" id="ARBA00006284"/>
    </source>
</evidence>
<evidence type="ECO:0000256" key="4">
    <source>
        <dbReference type="PIRNR" id="PIRNR006078"/>
    </source>
</evidence>
<reference evidence="5" key="1">
    <citation type="journal article" date="2014" name="Int. J. Syst. Evol. Microbiol.">
        <title>Complete genome sequence of Corynebacterium casei LMG S-19264T (=DSM 44701T), isolated from a smear-ripened cheese.</title>
        <authorList>
            <consortium name="US DOE Joint Genome Institute (JGI-PGF)"/>
            <person name="Walter F."/>
            <person name="Albersmeier A."/>
            <person name="Kalinowski J."/>
            <person name="Ruckert C."/>
        </authorList>
    </citation>
    <scope>NUCLEOTIDE SEQUENCE</scope>
    <source>
        <strain evidence="5">KCTC 12368</strain>
    </source>
</reference>
<dbReference type="PANTHER" id="PTHR21599:SF0">
    <property type="entry name" value="GLYCERATE KINASE"/>
    <property type="match status" value="1"/>
</dbReference>
<organism evidence="5 6">
    <name type="scientific">Echinicola pacifica</name>
    <dbReference type="NCBI Taxonomy" id="346377"/>
    <lineage>
        <taxon>Bacteria</taxon>
        <taxon>Pseudomonadati</taxon>
        <taxon>Bacteroidota</taxon>
        <taxon>Cytophagia</taxon>
        <taxon>Cytophagales</taxon>
        <taxon>Cyclobacteriaceae</taxon>
        <taxon>Echinicola</taxon>
    </lineage>
</organism>
<proteinExistence type="inferred from homology"/>
<dbReference type="InterPro" id="IPR018197">
    <property type="entry name" value="Glycerate_kinase_RE-like"/>
</dbReference>
<dbReference type="Proteomes" id="UP000619457">
    <property type="component" value="Unassembled WGS sequence"/>
</dbReference>
<evidence type="ECO:0000313" key="5">
    <source>
        <dbReference type="EMBL" id="GGZ38788.1"/>
    </source>
</evidence>
<dbReference type="Gene3D" id="3.40.50.10350">
    <property type="entry name" value="Glycerate kinase, domain 1"/>
    <property type="match status" value="1"/>
</dbReference>
<reference evidence="5" key="2">
    <citation type="submission" date="2020-09" db="EMBL/GenBank/DDBJ databases">
        <authorList>
            <person name="Sun Q."/>
            <person name="Kim S."/>
        </authorList>
    </citation>
    <scope>NUCLEOTIDE SEQUENCE</scope>
    <source>
        <strain evidence="5">KCTC 12368</strain>
    </source>
</reference>
<dbReference type="AlphaFoldDB" id="A0A918QC01"/>
<dbReference type="GO" id="GO:0008887">
    <property type="term" value="F:glycerate kinase activity"/>
    <property type="evidence" value="ECO:0007669"/>
    <property type="project" value="UniProtKB-UniRule"/>
</dbReference>
<dbReference type="InterPro" id="IPR018193">
    <property type="entry name" value="Glyc_kinase_flavodox-like_fold"/>
</dbReference>
<gene>
    <name evidence="5" type="primary">garK</name>
    <name evidence="5" type="ORF">GCM10007049_34960</name>
</gene>
<name>A0A918QC01_9BACT</name>
<dbReference type="InterPro" id="IPR004381">
    <property type="entry name" value="Glycerate_kinase"/>
</dbReference>
<accession>A0A918QC01</accession>
<dbReference type="PIRSF" id="PIRSF006078">
    <property type="entry name" value="GlxK"/>
    <property type="match status" value="1"/>
</dbReference>
<sequence>MMKWLLAPNAFKGTLSATQVADLIAGCLPSGIQATKMPVADGGDGTSSLLAKVMNLQELPAHGLNAIGKVSKGMIYLNHQEDTAYIDISDLSGVAGLPDFQVNASWTSSYGTGLQIQKAISRGVSKVVLGLGGSATVDLGTGILRALGYLFLDKKGREIPVYSPGFLQKVAFIQRPIKKYKLQFTCLCDVNSIFFGSKGAIPVFGPQKGLHGEALRDHEIAAERVFNLLKQKSPTLYDRQGFGAAGGIALGLSAFFPTTIEMGSDYFFKQTQMETLIQQADLVLTGEGRFDRQSAAGKASHQLLLLAKKYGKKSILISGGSKEEGIQAGFDQVISLPDLESDQLDREDEAAYNLKMALREFFDLGT</sequence>
<comment type="caution">
    <text evidence="5">The sequence shown here is derived from an EMBL/GenBank/DDBJ whole genome shotgun (WGS) entry which is preliminary data.</text>
</comment>
<keyword evidence="3 4" id="KW-0418">Kinase</keyword>
<dbReference type="Pfam" id="PF02595">
    <property type="entry name" value="Gly_kinase"/>
    <property type="match status" value="1"/>
</dbReference>
<evidence type="ECO:0000313" key="6">
    <source>
        <dbReference type="Proteomes" id="UP000619457"/>
    </source>
</evidence>
<dbReference type="RefSeq" id="WP_018473589.1">
    <property type="nucleotide sequence ID" value="NZ_BMWX01000008.1"/>
</dbReference>
<dbReference type="GO" id="GO:0031388">
    <property type="term" value="P:organic acid phosphorylation"/>
    <property type="evidence" value="ECO:0007669"/>
    <property type="project" value="UniProtKB-UniRule"/>
</dbReference>
<keyword evidence="6" id="KW-1185">Reference proteome</keyword>
<dbReference type="Gene3D" id="3.90.1510.10">
    <property type="entry name" value="Glycerate kinase, domain 2"/>
    <property type="match status" value="1"/>
</dbReference>
<evidence type="ECO:0000256" key="2">
    <source>
        <dbReference type="ARBA" id="ARBA00022679"/>
    </source>
</evidence>
<dbReference type="NCBIfam" id="TIGR00045">
    <property type="entry name" value="glycerate kinase"/>
    <property type="match status" value="1"/>
</dbReference>